<gene>
    <name evidence="2" type="ORF">BpHYR1_040197</name>
</gene>
<evidence type="ECO:0000313" key="2">
    <source>
        <dbReference type="EMBL" id="RNA12521.1"/>
    </source>
</evidence>
<dbReference type="EMBL" id="REGN01005670">
    <property type="protein sequence ID" value="RNA12521.1"/>
    <property type="molecule type" value="Genomic_DNA"/>
</dbReference>
<dbReference type="SMART" id="SM00503">
    <property type="entry name" value="SynN"/>
    <property type="match status" value="1"/>
</dbReference>
<evidence type="ECO:0000313" key="3">
    <source>
        <dbReference type="Proteomes" id="UP000276133"/>
    </source>
</evidence>
<organism evidence="2 3">
    <name type="scientific">Brachionus plicatilis</name>
    <name type="common">Marine rotifer</name>
    <name type="synonym">Brachionus muelleri</name>
    <dbReference type="NCBI Taxonomy" id="10195"/>
    <lineage>
        <taxon>Eukaryota</taxon>
        <taxon>Metazoa</taxon>
        <taxon>Spiralia</taxon>
        <taxon>Gnathifera</taxon>
        <taxon>Rotifera</taxon>
        <taxon>Eurotatoria</taxon>
        <taxon>Monogononta</taxon>
        <taxon>Pseudotrocha</taxon>
        <taxon>Ploima</taxon>
        <taxon>Brachionidae</taxon>
        <taxon>Brachionus</taxon>
    </lineage>
</organism>
<evidence type="ECO:0000259" key="1">
    <source>
        <dbReference type="SMART" id="SM00503"/>
    </source>
</evidence>
<dbReference type="InterPro" id="IPR006011">
    <property type="entry name" value="Syntaxin_N"/>
</dbReference>
<accession>A0A3M7QN68</accession>
<dbReference type="STRING" id="10195.A0A3M7QN68"/>
<protein>
    <submittedName>
        <fullName evidence="2">Syntaxin-1A-like protein</fullName>
    </submittedName>
</protein>
<dbReference type="GO" id="GO:0016192">
    <property type="term" value="P:vesicle-mediated transport"/>
    <property type="evidence" value="ECO:0007669"/>
    <property type="project" value="InterPro"/>
</dbReference>
<reference evidence="2 3" key="1">
    <citation type="journal article" date="2018" name="Sci. Rep.">
        <title>Genomic signatures of local adaptation to the degree of environmental predictability in rotifers.</title>
        <authorList>
            <person name="Franch-Gras L."/>
            <person name="Hahn C."/>
            <person name="Garcia-Roger E.M."/>
            <person name="Carmona M.J."/>
            <person name="Serra M."/>
            <person name="Gomez A."/>
        </authorList>
    </citation>
    <scope>NUCLEOTIDE SEQUENCE [LARGE SCALE GENOMIC DNA]</scope>
    <source>
        <strain evidence="2">HYR1</strain>
    </source>
</reference>
<dbReference type="SUPFAM" id="SSF47661">
    <property type="entry name" value="t-snare proteins"/>
    <property type="match status" value="1"/>
</dbReference>
<dbReference type="OrthoDB" id="10255013at2759"/>
<dbReference type="Gene3D" id="1.20.58.70">
    <property type="match status" value="1"/>
</dbReference>
<feature type="non-terminal residue" evidence="2">
    <location>
        <position position="193"/>
    </location>
</feature>
<name>A0A3M7QN68_BRAPC</name>
<dbReference type="AlphaFoldDB" id="A0A3M7QN68"/>
<dbReference type="GO" id="GO:0016020">
    <property type="term" value="C:membrane"/>
    <property type="evidence" value="ECO:0007669"/>
    <property type="project" value="InterPro"/>
</dbReference>
<proteinExistence type="predicted"/>
<sequence>MIKDRLAELKEKAKFNQDLSQDYQPQNAFMKDFFDQVNIVEKNIELCQKQVTEIENVTGQISKSAVIDQDLKTRLDELIELVKNTVRTIKLEIKKINGQQNKEKCPKMKIEYRIEKAQYDYLSHSLFTLISNFNKIQLEYREMHKNRIVRQFEIKGREANEEELDSLLESGTDNVFSYELLKETQLSKQILQD</sequence>
<comment type="caution">
    <text evidence="2">The sequence shown here is derived from an EMBL/GenBank/DDBJ whole genome shotgun (WGS) entry which is preliminary data.</text>
</comment>
<dbReference type="Proteomes" id="UP000276133">
    <property type="component" value="Unassembled WGS sequence"/>
</dbReference>
<feature type="domain" description="Syntaxin N-terminal" evidence="1">
    <location>
        <begin position="25"/>
        <end position="145"/>
    </location>
</feature>
<dbReference type="InterPro" id="IPR010989">
    <property type="entry name" value="SNARE"/>
</dbReference>
<dbReference type="Pfam" id="PF00804">
    <property type="entry name" value="Syntaxin"/>
    <property type="match status" value="1"/>
</dbReference>
<keyword evidence="3" id="KW-1185">Reference proteome</keyword>